<dbReference type="OrthoDB" id="9970435at2759"/>
<evidence type="ECO:0000256" key="3">
    <source>
        <dbReference type="ARBA" id="ARBA00022448"/>
    </source>
</evidence>
<evidence type="ECO:0000259" key="10">
    <source>
        <dbReference type="PROSITE" id="PS51380"/>
    </source>
</evidence>
<evidence type="ECO:0000256" key="8">
    <source>
        <dbReference type="SAM" id="MobiDB-lite"/>
    </source>
</evidence>
<evidence type="ECO:0000256" key="9">
    <source>
        <dbReference type="SAM" id="Phobius"/>
    </source>
</evidence>
<dbReference type="Proteomes" id="UP000626092">
    <property type="component" value="Unassembled WGS sequence"/>
</dbReference>
<gene>
    <name evidence="12" type="ORF">RHSIM_Rhsim12G0080400</name>
</gene>
<keyword evidence="7 9" id="KW-0472">Membrane</keyword>
<dbReference type="InterPro" id="IPR004342">
    <property type="entry name" value="EXS_C"/>
</dbReference>
<dbReference type="AlphaFoldDB" id="A0A834G8U2"/>
<dbReference type="GO" id="GO:0012505">
    <property type="term" value="C:endomembrane system"/>
    <property type="evidence" value="ECO:0007669"/>
    <property type="project" value="UniProtKB-SubCell"/>
</dbReference>
<protein>
    <submittedName>
        <fullName evidence="12">Uncharacterized protein</fullName>
    </submittedName>
</protein>
<feature type="compositionally biased region" description="Basic and acidic residues" evidence="8">
    <location>
        <begin position="156"/>
        <end position="168"/>
    </location>
</feature>
<comment type="similarity">
    <text evidence="2">Belongs to the SYG1 (TC 2.A.94) family.</text>
</comment>
<keyword evidence="5 9" id="KW-0812">Transmembrane</keyword>
<feature type="transmembrane region" description="Helical" evidence="9">
    <location>
        <begin position="517"/>
        <end position="541"/>
    </location>
</feature>
<keyword evidence="13" id="KW-1185">Reference proteome</keyword>
<keyword evidence="6 9" id="KW-1133">Transmembrane helix</keyword>
<dbReference type="PANTHER" id="PTHR48477">
    <property type="entry name" value="PHOSPHATE TRANSPORTER PHO1"/>
    <property type="match status" value="1"/>
</dbReference>
<evidence type="ECO:0000256" key="6">
    <source>
        <dbReference type="ARBA" id="ARBA00022989"/>
    </source>
</evidence>
<comment type="subcellular location">
    <subcellularLocation>
        <location evidence="1">Endomembrane system</location>
        <topology evidence="1">Multi-pass membrane protein</topology>
    </subcellularLocation>
</comment>
<dbReference type="Pfam" id="PF03124">
    <property type="entry name" value="EXS"/>
    <property type="match status" value="1"/>
</dbReference>
<sequence>MVKFSKQFEGQLIPEWKDAFVDYWQLKKDLKKIHLMNNTSPVTKQEHSDFPNTFFSSIRKKFSLFGNQHRDHGVIQVHRKLASSASKGDFYETELLEQFDDTDAANEFFSCLDLQLNKVNQFYRTKEKEFVERGDSLKKQMEILVELKTAMKQHREKGSSSKETKEDVSFSGTISCEEESITGKTEEEQGQGNATDEFELNDAQFSDSGRSGEVLGQSTRTNREEGKITRALSGRVFHCQGKNLRINIPVTNPTRTFSAITYLLWDDLVSQSSRKGGPDGKSRLHINKTKLHHAEKMIKGASIELYKGLGYLKTYRNLNMLAFAKILKKFDKVTNKQVLPIYLKVVESSYFNSSDKMIGCGPSDIPSSRLFLDNVKWPSVLQVYFHTRDSLRYAQAELRYACLTVQMGYKQVMNLADEVEEMFIKHFADDDKRKAMKYLKPTQHEESHTVTFFIGLFTGCFIALFAGYVITAHMAGIMFSLLFLHFFLYGCNIFMWRKTRINYTFIFELAPTKDLKYRDVFLICTTSMTAVMGVLFVHLSFVAKGYSYSQVQAIPALLLLVFLLLLVCPFNIFYKSSRYRFLRVIRNIILSPLYKVVMLDFFMADQLCSQVPMLRNLEYVACYFITGSFKNQDYGYCMRTKNYRDLAYAVSFLPYYWRAMQVPFSALCLNPEIVSAITIASLCARRWFDEGQTSHLVNLGKYVSAMLAAGAKVVYEKERSVGWLCLVVAMSSGATVYQLYWDFVKDWGLLQFHSKNPWLRNELMLRQKFIYYFSMGLNLVLRLAWLQTVLHYNIGSVDYRVTGLFLAALEVIRRGQWNFYRLENEHLNNAGKFRAVKTVPLPFHEVDEQD</sequence>
<evidence type="ECO:0000313" key="13">
    <source>
        <dbReference type="Proteomes" id="UP000626092"/>
    </source>
</evidence>
<keyword evidence="4" id="KW-0592">Phosphate transport</keyword>
<dbReference type="CDD" id="cd14476">
    <property type="entry name" value="SPX_PHO1_like"/>
    <property type="match status" value="1"/>
</dbReference>
<organism evidence="12 13">
    <name type="scientific">Rhododendron simsii</name>
    <name type="common">Sims's rhododendron</name>
    <dbReference type="NCBI Taxonomy" id="118357"/>
    <lineage>
        <taxon>Eukaryota</taxon>
        <taxon>Viridiplantae</taxon>
        <taxon>Streptophyta</taxon>
        <taxon>Embryophyta</taxon>
        <taxon>Tracheophyta</taxon>
        <taxon>Spermatophyta</taxon>
        <taxon>Magnoliopsida</taxon>
        <taxon>eudicotyledons</taxon>
        <taxon>Gunneridae</taxon>
        <taxon>Pentapetalae</taxon>
        <taxon>asterids</taxon>
        <taxon>Ericales</taxon>
        <taxon>Ericaceae</taxon>
        <taxon>Ericoideae</taxon>
        <taxon>Rhodoreae</taxon>
        <taxon>Rhododendron</taxon>
    </lineage>
</organism>
<evidence type="ECO:0000256" key="4">
    <source>
        <dbReference type="ARBA" id="ARBA00022592"/>
    </source>
</evidence>
<feature type="transmembrane region" description="Helical" evidence="9">
    <location>
        <begin position="476"/>
        <end position="496"/>
    </location>
</feature>
<feature type="domain" description="SPX" evidence="11">
    <location>
        <begin position="2"/>
        <end position="344"/>
    </location>
</feature>
<dbReference type="Pfam" id="PF03105">
    <property type="entry name" value="SPX"/>
    <property type="match status" value="1"/>
</dbReference>
<feature type="transmembrane region" description="Helical" evidence="9">
    <location>
        <begin position="553"/>
        <end position="574"/>
    </location>
</feature>
<name>A0A834G8U2_RHOSS</name>
<reference evidence="12" key="1">
    <citation type="submission" date="2019-11" db="EMBL/GenBank/DDBJ databases">
        <authorList>
            <person name="Liu Y."/>
            <person name="Hou J."/>
            <person name="Li T.-Q."/>
            <person name="Guan C.-H."/>
            <person name="Wu X."/>
            <person name="Wu H.-Z."/>
            <person name="Ling F."/>
            <person name="Zhang R."/>
            <person name="Shi X.-G."/>
            <person name="Ren J.-P."/>
            <person name="Chen E.-F."/>
            <person name="Sun J.-M."/>
        </authorList>
    </citation>
    <scope>NUCLEOTIDE SEQUENCE</scope>
    <source>
        <strain evidence="12">Adult_tree_wgs_1</strain>
        <tissue evidence="12">Leaves</tissue>
    </source>
</reference>
<dbReference type="PANTHER" id="PTHR48477:SF1">
    <property type="entry name" value="PHOSPHATE TRANSPORTER PHO1"/>
    <property type="match status" value="1"/>
</dbReference>
<evidence type="ECO:0000256" key="5">
    <source>
        <dbReference type="ARBA" id="ARBA00022692"/>
    </source>
</evidence>
<evidence type="ECO:0000259" key="11">
    <source>
        <dbReference type="PROSITE" id="PS51382"/>
    </source>
</evidence>
<feature type="region of interest" description="Disordered" evidence="8">
    <location>
        <begin position="151"/>
        <end position="225"/>
    </location>
</feature>
<dbReference type="InterPro" id="IPR052486">
    <property type="entry name" value="PHO1"/>
</dbReference>
<dbReference type="GO" id="GO:0016036">
    <property type="term" value="P:cellular response to phosphate starvation"/>
    <property type="evidence" value="ECO:0007669"/>
    <property type="project" value="InterPro"/>
</dbReference>
<proteinExistence type="inferred from homology"/>
<feature type="transmembrane region" description="Helical" evidence="9">
    <location>
        <begin position="769"/>
        <end position="790"/>
    </location>
</feature>
<dbReference type="PROSITE" id="PS51382">
    <property type="entry name" value="SPX"/>
    <property type="match status" value="1"/>
</dbReference>
<dbReference type="GO" id="GO:0006817">
    <property type="term" value="P:phosphate ion transport"/>
    <property type="evidence" value="ECO:0007669"/>
    <property type="project" value="UniProtKB-KW"/>
</dbReference>
<dbReference type="GO" id="GO:0016020">
    <property type="term" value="C:membrane"/>
    <property type="evidence" value="ECO:0007669"/>
    <property type="project" value="InterPro"/>
</dbReference>
<feature type="domain" description="EXS" evidence="10">
    <location>
        <begin position="659"/>
        <end position="850"/>
    </location>
</feature>
<dbReference type="EMBL" id="WJXA01000012">
    <property type="protein sequence ID" value="KAF7125094.1"/>
    <property type="molecule type" value="Genomic_DNA"/>
</dbReference>
<feature type="transmembrane region" description="Helical" evidence="9">
    <location>
        <begin position="721"/>
        <end position="740"/>
    </location>
</feature>
<evidence type="ECO:0000256" key="7">
    <source>
        <dbReference type="ARBA" id="ARBA00023136"/>
    </source>
</evidence>
<dbReference type="InterPro" id="IPR004331">
    <property type="entry name" value="SPX_dom"/>
</dbReference>
<keyword evidence="3" id="KW-0813">Transport</keyword>
<accession>A0A834G8U2</accession>
<evidence type="ECO:0000256" key="1">
    <source>
        <dbReference type="ARBA" id="ARBA00004127"/>
    </source>
</evidence>
<dbReference type="InterPro" id="IPR034092">
    <property type="entry name" value="PHO1_SPX"/>
</dbReference>
<evidence type="ECO:0000256" key="2">
    <source>
        <dbReference type="ARBA" id="ARBA00009665"/>
    </source>
</evidence>
<feature type="transmembrane region" description="Helical" evidence="9">
    <location>
        <begin position="450"/>
        <end position="470"/>
    </location>
</feature>
<evidence type="ECO:0000313" key="12">
    <source>
        <dbReference type="EMBL" id="KAF7125094.1"/>
    </source>
</evidence>
<dbReference type="PROSITE" id="PS51380">
    <property type="entry name" value="EXS"/>
    <property type="match status" value="1"/>
</dbReference>
<comment type="caution">
    <text evidence="12">The sequence shown here is derived from an EMBL/GenBank/DDBJ whole genome shotgun (WGS) entry which is preliminary data.</text>
</comment>